<evidence type="ECO:0000313" key="3">
    <source>
        <dbReference type="Proteomes" id="UP000244870"/>
    </source>
</evidence>
<dbReference type="EMBL" id="CP020928">
    <property type="protein sequence ID" value="AWF94901.1"/>
    <property type="molecule type" value="Genomic_DNA"/>
</dbReference>
<evidence type="ECO:0000256" key="1">
    <source>
        <dbReference type="SAM" id="Phobius"/>
    </source>
</evidence>
<dbReference type="AlphaFoldDB" id="A0A2S1KPH0"/>
<organism evidence="2 3">
    <name type="scientific">Weissella cibaria</name>
    <dbReference type="NCBI Taxonomy" id="137591"/>
    <lineage>
        <taxon>Bacteria</taxon>
        <taxon>Bacillati</taxon>
        <taxon>Bacillota</taxon>
        <taxon>Bacilli</taxon>
        <taxon>Lactobacillales</taxon>
        <taxon>Lactobacillaceae</taxon>
        <taxon>Weissella</taxon>
    </lineage>
</organism>
<keyword evidence="1" id="KW-1133">Transmembrane helix</keyword>
<keyword evidence="1" id="KW-0812">Transmembrane</keyword>
<gene>
    <name evidence="2" type="ORF">B6254_0480</name>
</gene>
<sequence>MGDQIRKLGGNTSHFVPGMLAIAFPGFLFIRPNKQTWLPQYIY</sequence>
<reference evidence="2 3" key="1">
    <citation type="submission" date="2017-04" db="EMBL/GenBank/DDBJ databases">
        <title>Weissella cibaria strain m2 complete genome.</title>
        <authorList>
            <person name="Pan Q."/>
            <person name="Tan M."/>
            <person name="Yao F."/>
            <person name="Su S."/>
        </authorList>
    </citation>
    <scope>NUCLEOTIDE SEQUENCE [LARGE SCALE GENOMIC DNA]</scope>
    <source>
        <strain evidence="2 3">M2</strain>
    </source>
</reference>
<protein>
    <submittedName>
        <fullName evidence="2">Uncharacterized protein</fullName>
    </submittedName>
</protein>
<accession>A0A2S1KPH0</accession>
<proteinExistence type="predicted"/>
<name>A0A2S1KPH0_9LACO</name>
<dbReference type="Proteomes" id="UP000244870">
    <property type="component" value="Chromosome"/>
</dbReference>
<evidence type="ECO:0000313" key="2">
    <source>
        <dbReference type="EMBL" id="AWF94901.1"/>
    </source>
</evidence>
<feature type="transmembrane region" description="Helical" evidence="1">
    <location>
        <begin position="12"/>
        <end position="30"/>
    </location>
</feature>
<keyword evidence="1" id="KW-0472">Membrane</keyword>